<feature type="compositionally biased region" description="Polar residues" evidence="1">
    <location>
        <begin position="82"/>
        <end position="91"/>
    </location>
</feature>
<proteinExistence type="predicted"/>
<feature type="region of interest" description="Disordered" evidence="1">
    <location>
        <begin position="82"/>
        <end position="101"/>
    </location>
</feature>
<accession>A0AA87ZX77</accession>
<feature type="region of interest" description="Disordered" evidence="1">
    <location>
        <begin position="1"/>
        <end position="20"/>
    </location>
</feature>
<reference evidence="2" key="1">
    <citation type="submission" date="2023-07" db="EMBL/GenBank/DDBJ databases">
        <title>draft genome sequence of fig (Ficus carica).</title>
        <authorList>
            <person name="Takahashi T."/>
            <person name="Nishimura K."/>
        </authorList>
    </citation>
    <scope>NUCLEOTIDE SEQUENCE</scope>
</reference>
<evidence type="ECO:0000256" key="1">
    <source>
        <dbReference type="SAM" id="MobiDB-lite"/>
    </source>
</evidence>
<sequence length="101" mass="11107">MPEVGRRRRSESPASVAGGEEIAGDGEYQFVAAHLFNVRRRFYLLRRSRETPKFGTRSPHPTRCLPGSSYSSSFACLASSDPITSNPSFSSPPIAPDCEEE</sequence>
<keyword evidence="3" id="KW-1185">Reference proteome</keyword>
<organism evidence="2 3">
    <name type="scientific">Ficus carica</name>
    <name type="common">Common fig</name>
    <dbReference type="NCBI Taxonomy" id="3494"/>
    <lineage>
        <taxon>Eukaryota</taxon>
        <taxon>Viridiplantae</taxon>
        <taxon>Streptophyta</taxon>
        <taxon>Embryophyta</taxon>
        <taxon>Tracheophyta</taxon>
        <taxon>Spermatophyta</taxon>
        <taxon>Magnoliopsida</taxon>
        <taxon>eudicotyledons</taxon>
        <taxon>Gunneridae</taxon>
        <taxon>Pentapetalae</taxon>
        <taxon>rosids</taxon>
        <taxon>fabids</taxon>
        <taxon>Rosales</taxon>
        <taxon>Moraceae</taxon>
        <taxon>Ficeae</taxon>
        <taxon>Ficus</taxon>
    </lineage>
</organism>
<protein>
    <submittedName>
        <fullName evidence="2">Uncharacterized protein</fullName>
    </submittedName>
</protein>
<dbReference type="EMBL" id="BTGU01000020">
    <property type="protein sequence ID" value="GMN45449.1"/>
    <property type="molecule type" value="Genomic_DNA"/>
</dbReference>
<gene>
    <name evidence="2" type="ORF">TIFTF001_014645</name>
</gene>
<evidence type="ECO:0000313" key="3">
    <source>
        <dbReference type="Proteomes" id="UP001187192"/>
    </source>
</evidence>
<name>A0AA87ZX77_FICCA</name>
<dbReference type="Proteomes" id="UP001187192">
    <property type="component" value="Unassembled WGS sequence"/>
</dbReference>
<evidence type="ECO:0000313" key="2">
    <source>
        <dbReference type="EMBL" id="GMN45449.1"/>
    </source>
</evidence>
<comment type="caution">
    <text evidence="2">The sequence shown here is derived from an EMBL/GenBank/DDBJ whole genome shotgun (WGS) entry which is preliminary data.</text>
</comment>
<dbReference type="AlphaFoldDB" id="A0AA87ZX77"/>